<evidence type="ECO:0000256" key="4">
    <source>
        <dbReference type="ARBA" id="ARBA00030273"/>
    </source>
</evidence>
<accession>A0A6P6T8D9</accession>
<dbReference type="Pfam" id="PF01625">
    <property type="entry name" value="PMSR"/>
    <property type="match status" value="1"/>
</dbReference>
<name>A0A6P6T8D9_COFAR</name>
<dbReference type="Proteomes" id="UP001652660">
    <property type="component" value="Chromosome 7c"/>
</dbReference>
<dbReference type="Gene3D" id="3.30.1060.10">
    <property type="entry name" value="Peptide methionine sulphoxide reductase MsrA"/>
    <property type="match status" value="1"/>
</dbReference>
<dbReference type="GeneID" id="113698541"/>
<dbReference type="HAMAP" id="MF_01401">
    <property type="entry name" value="MsrA"/>
    <property type="match status" value="1"/>
</dbReference>
<evidence type="ECO:0000313" key="8">
    <source>
        <dbReference type="RefSeq" id="XP_027074207.1"/>
    </source>
</evidence>
<dbReference type="GO" id="GO:0005737">
    <property type="term" value="C:cytoplasm"/>
    <property type="evidence" value="ECO:0007669"/>
    <property type="project" value="TreeGrafter"/>
</dbReference>
<dbReference type="EC" id="1.8.4.11" evidence="2"/>
<dbReference type="GO" id="GO:0008113">
    <property type="term" value="F:peptide-methionine (S)-S-oxide reductase activity"/>
    <property type="evidence" value="ECO:0007669"/>
    <property type="project" value="UniProtKB-EC"/>
</dbReference>
<dbReference type="OrthoDB" id="77405at2759"/>
<evidence type="ECO:0000256" key="5">
    <source>
        <dbReference type="ARBA" id="ARBA00030643"/>
    </source>
</evidence>
<reference evidence="8" key="2">
    <citation type="submission" date="2025-08" db="UniProtKB">
        <authorList>
            <consortium name="RefSeq"/>
        </authorList>
    </citation>
    <scope>IDENTIFICATION</scope>
    <source>
        <tissue evidence="8">Leaves</tissue>
    </source>
</reference>
<proteinExistence type="inferred from homology"/>
<dbReference type="NCBIfam" id="TIGR00401">
    <property type="entry name" value="msrA"/>
    <property type="match status" value="1"/>
</dbReference>
<sequence length="258" mass="29294">MYKLLAQTNSKAEIPDYLIESPSAASSPSEFLSDAVFAGDKFWDLEAAYGRVDGVVKTAAGFCGGRIRKPSYREVCEGKSGHTEAVKVTYDKRKIAYGFLCDVFWETHDPTNKDLLNFGLGTHYRSAIFHATDQERKEAQQSKIRRQMKLNRRIVTKIMPYSGEFYLAENYHQKYYLQKHCWLCESLSLRSTCNFVESQIACKLNGVLAMEGKFIIDELGRVAESYQLPKQSISACEEIIGSIKRNLDENVHKSTILS</sequence>
<dbReference type="InterPro" id="IPR050162">
    <property type="entry name" value="MsrA_MetSO_reductase"/>
</dbReference>
<evidence type="ECO:0000256" key="3">
    <source>
        <dbReference type="ARBA" id="ARBA00023002"/>
    </source>
</evidence>
<evidence type="ECO:0000313" key="7">
    <source>
        <dbReference type="Proteomes" id="UP001652660"/>
    </source>
</evidence>
<dbReference type="GO" id="GO:0034599">
    <property type="term" value="P:cellular response to oxidative stress"/>
    <property type="evidence" value="ECO:0007669"/>
    <property type="project" value="TreeGrafter"/>
</dbReference>
<evidence type="ECO:0000259" key="6">
    <source>
        <dbReference type="Pfam" id="PF01625"/>
    </source>
</evidence>
<dbReference type="SUPFAM" id="SSF55068">
    <property type="entry name" value="Peptide methionine sulfoxide reductase"/>
    <property type="match status" value="1"/>
</dbReference>
<reference evidence="7" key="1">
    <citation type="journal article" date="2025" name="Foods">
        <title>Unveiling the Microbial Signatures of Arabica Coffee Cherries: Insights into Ripeness Specific Diversity, Functional Traits, and Implications for Quality and Safety.</title>
        <authorList>
            <consortium name="RefSeq"/>
            <person name="Tenea G.N."/>
            <person name="Cifuentes V."/>
            <person name="Reyes P."/>
            <person name="Cevallos-Vallejos M."/>
        </authorList>
    </citation>
    <scope>NUCLEOTIDE SEQUENCE [LARGE SCALE GENOMIC DNA]</scope>
</reference>
<gene>
    <name evidence="8" type="primary">LOC113698541</name>
</gene>
<protein>
    <recommendedName>
        <fullName evidence="2">peptide-methionine (S)-S-oxide reductase</fullName>
        <ecNumber evidence="2">1.8.4.11</ecNumber>
    </recommendedName>
    <alternativeName>
        <fullName evidence="5">Peptide-methionine (S)-S-oxide reductase</fullName>
    </alternativeName>
    <alternativeName>
        <fullName evidence="4">Protein-methionine-S-oxide reductase</fullName>
    </alternativeName>
</protein>
<dbReference type="PANTHER" id="PTHR42799:SF26">
    <property type="entry name" value="PEPTIDE-METHIONINE (S)-S-OXIDE REDUCTASE"/>
    <property type="match status" value="1"/>
</dbReference>
<keyword evidence="3" id="KW-0560">Oxidoreductase</keyword>
<organism evidence="7 8">
    <name type="scientific">Coffea arabica</name>
    <name type="common">Arabian coffee</name>
    <dbReference type="NCBI Taxonomy" id="13443"/>
    <lineage>
        <taxon>Eukaryota</taxon>
        <taxon>Viridiplantae</taxon>
        <taxon>Streptophyta</taxon>
        <taxon>Embryophyta</taxon>
        <taxon>Tracheophyta</taxon>
        <taxon>Spermatophyta</taxon>
        <taxon>Magnoliopsida</taxon>
        <taxon>eudicotyledons</taxon>
        <taxon>Gunneridae</taxon>
        <taxon>Pentapetalae</taxon>
        <taxon>asterids</taxon>
        <taxon>lamiids</taxon>
        <taxon>Gentianales</taxon>
        <taxon>Rubiaceae</taxon>
        <taxon>Ixoroideae</taxon>
        <taxon>Gardenieae complex</taxon>
        <taxon>Bertiereae - Coffeeae clade</taxon>
        <taxon>Coffeeae</taxon>
        <taxon>Coffea</taxon>
    </lineage>
</organism>
<feature type="domain" description="Peptide methionine sulphoxide reductase MsrA" evidence="6">
    <location>
        <begin position="35"/>
        <end position="182"/>
    </location>
</feature>
<dbReference type="RefSeq" id="XP_027074207.1">
    <property type="nucleotide sequence ID" value="XM_027218406.2"/>
</dbReference>
<evidence type="ECO:0000256" key="2">
    <source>
        <dbReference type="ARBA" id="ARBA00012502"/>
    </source>
</evidence>
<dbReference type="AlphaFoldDB" id="A0A6P6T8D9"/>
<comment type="similarity">
    <text evidence="1">Belongs to the MsrA Met sulfoxide reductase family.</text>
</comment>
<keyword evidence="7" id="KW-1185">Reference proteome</keyword>
<evidence type="ECO:0000256" key="1">
    <source>
        <dbReference type="ARBA" id="ARBA00005591"/>
    </source>
</evidence>
<dbReference type="InterPro" id="IPR036509">
    <property type="entry name" value="Met_Sox_Rdtase_MsrA_sf"/>
</dbReference>
<dbReference type="PANTHER" id="PTHR42799">
    <property type="entry name" value="MITOCHONDRIAL PEPTIDE METHIONINE SULFOXIDE REDUCTASE"/>
    <property type="match status" value="1"/>
</dbReference>
<dbReference type="InterPro" id="IPR002569">
    <property type="entry name" value="Met_Sox_Rdtase_MsrA_dom"/>
</dbReference>